<dbReference type="InterPro" id="IPR056822">
    <property type="entry name" value="TEN_NHL"/>
</dbReference>
<protein>
    <recommendedName>
        <fullName evidence="15">EGF-like domain-containing protein</fullName>
    </recommendedName>
</protein>
<feature type="disulfide bond" evidence="12">
    <location>
        <begin position="627"/>
        <end position="637"/>
    </location>
</feature>
<evidence type="ECO:0000313" key="16">
    <source>
        <dbReference type="EMBL" id="CAF0944953.1"/>
    </source>
</evidence>
<dbReference type="InterPro" id="IPR056820">
    <property type="entry name" value="TEN_TTR-like"/>
</dbReference>
<comment type="caution">
    <text evidence="12">Lacks conserved residue(s) required for the propagation of feature annotation.</text>
</comment>
<keyword evidence="11" id="KW-0325">Glycoprotein</keyword>
<organism evidence="16 17">
    <name type="scientific">Adineta steineri</name>
    <dbReference type="NCBI Taxonomy" id="433720"/>
    <lineage>
        <taxon>Eukaryota</taxon>
        <taxon>Metazoa</taxon>
        <taxon>Spiralia</taxon>
        <taxon>Gnathifera</taxon>
        <taxon>Rotifera</taxon>
        <taxon>Eurotatoria</taxon>
        <taxon>Bdelloidea</taxon>
        <taxon>Adinetida</taxon>
        <taxon>Adinetidae</taxon>
        <taxon>Adineta</taxon>
    </lineage>
</organism>
<feature type="compositionally biased region" description="Polar residues" evidence="13">
    <location>
        <begin position="39"/>
        <end position="57"/>
    </location>
</feature>
<evidence type="ECO:0000256" key="13">
    <source>
        <dbReference type="SAM" id="MobiDB-lite"/>
    </source>
</evidence>
<dbReference type="Pfam" id="PF23093">
    <property type="entry name" value="GBD_Tenm3"/>
    <property type="match status" value="1"/>
</dbReference>
<dbReference type="SUPFAM" id="SSF101898">
    <property type="entry name" value="NHL repeat"/>
    <property type="match status" value="1"/>
</dbReference>
<sequence>MTTRTSIVNIHCPPSSSTHGWQVESGYYSDSYNNSSSSMFNTKKQTSSQGVRQPSSSYCPSLIPPPPSTNLFHRSSCHKRQHQTAKDIILCSCTHHSYLQHKINGSNNSNMTTNATMFCPIDRYTPSITNMKPISEHHSEHSNTFSNDSNISQPTSTSNDDESGDHSVMDSTALSPLLTPPSQMPPPLPPLPSSHPPMIPVDHTTLLHQIKSATRNSILLCGDNISTTTNSYMADSGFDSSGSHGPSSSVPSSSTPCTAFMIQTQTGNALLIPHSQGTLMSSSNIDSNGNNINNGTLPLRSSAYSCPNSTQLTTMSTIDRPNSNSSNVYQTIDADSHREYVIHSNDNKNEIFPDTPLLPCFRNNCYVYPLDHHHHHSHSHIRCNCDSATTYNEQTTTTSATRQSTHSPCPLFNNSICRFKKRKNDENYYQERTFFSWKIIAIILLFTTLCFSISTIYLSIMRYYHPTFREINLTQSKTHQQNLFYGKTTRFIRIGDKIKETIDLQSSAQLQFYIERTISIQFNFTANREAKFGFYGKRSSSPSLTQFDFFHPFNGNIQQHHLVRRSSLQNYTSQNYLTNSNDEQLTLLFNELLTTGLWYITIINDGLSKEDYQLYIDQINEKNERLCLNNCNNHGICKQGVCICHPSYTGLDCSIGKEKNFFCEFKDDLFLVFVAQCTDLCSGHGVIEHGQCRCQEGWHGTECQLMLNQCEIANCNNRGSCVAGKCICQNGYQGKFCEQISCQNSNCSNHGICIEGKCRCFHGYTDDDCSVLIQLQCDNQCSGHGRYIDYPKSMCICDNNWTGENCSQLKCNIDCGIHGKCTNDNKDQCQCDKGWTGENCMKKICSHLCKNCDDNGICLCENGFSGRYCQIDACSNNCNGHGECKMNKCICHTNWFGSECQFTIENNCNDRLDNDHDGLIDCLDPDCCSSSLCQSTEECISRTNAKDILLRRQAPSPSASFFERMQFLIQEDGLQTSSIYSSFNERRASVIRGQIFYKKSLPLNGVKVQVFNNPNQGFTISDKDGVFNLLINGGGSTLIQFIRQPFKTKQYAFIVPWNTFLHIGYIYLDETIDNNHCYINMSNTIQPKLWDTSLDRTFLNNNQYDYAYTLGSQIIRQSISIDKYDLPIKFIYLSSSSTRRYQSILTIVLTDQEIDNELIEIHLSISIEGIYFRKKFSAQTNLIYEYEWSRRNAYEQNVHGLAEAIVSIGYEYMNCTQIVWYRKSVKMTGQDIPTANVGGWTFDVHHKLNIQTSILHKGDGTNMLLTDSPLQFSTLMGIRDQSRSIDCQQCHENQAILTKLLNPTSLTVSNDGTIYIGDLNIIWMYQLTTGLVKPVLELNEQYTYKYYLSTDPVDGRLYISDYYRRQIIRLIKTDSIENLKENYEIVIGDGQYCTIDLIHNITCGDEQLAKDVSLSYPKGLTIDRYGTIYFIDGQRIRKLSIDNSRVTNLVGSFEYQIDYQRELSCNRTYPLDQFKLYNPTTLHIHPLDGDLYVLDDMYLYRIRINLNLIEIILGQSLNCLNQENFIQLNNPIDFSFNYQGDLFLLEKSKSFIRVLRSSNNQLENLNLNSKNLKLNFFSIINYPDGSIILANTATKEIFKLKSISLTNEDEQTNGLNIQSMDKNEIYVFNRVGQHRSTIDALTGEIIFNFTYDSPQNAYGKLESINYRNGKSLLLKYDYAMRINDIIQMPIGNKIKIDFSKQKFLSNIVDMNGLSTQFQYDNGLLISIIKNNLIRLHFIYDKAGHIQKIIHDDGYFNELIPSANNSFYRIDILNPNGNRTYLINKSTRIQLKNNKRRLIRQDLSNSSIVMSELNPSLKLITSSTMTNRHQIIEFNSTYHFSNSLIYNNEQINSWHLKINNNLILTISFDHFERKFVLEDYKQNEILTMTYSDKYRLIQINSRGFLPIIYTYRDNDQKLSSWKIGSYYEEFLYDTKGRLIEIQRSNELASIKYSYGHGEQPVGITYGSQSNVMLRKDSTGSITGIIMPNQAEHTLEYRTYLNGYRLIYSGLHTQIWEYDSQSNLRRIYFPFHRLLTYKYDEYNRLIYSFSDGCKTSYEYSKLSKQIRMEYPRGQIHEQIYEYNNNSILKHYISSYKDKNSYLIVYIKYLSIHSFELRLIFSKEFHLKFLENYSTNIQSNYTLNYHENFGYLQSNSFIRLTYPTNSECFIKDYSNSLTISKHIDEYKRLKEINLNSKNQKRLIIEFIYNNKQFILEQIKISLNELEKYTYTYEYDYLKRLINIKKNGIVLDTYQYDLNNNLNSTKQYQSIQYNQWNQIQQIILNDNQTLNYKYDKNGFLHLISNNKLYLFNSLGLLIKYKSNQLIIDYIYDSEQRLIIKSYPLTGYYIQFIYGNQQENRLITHIYNSQLKFLTTIYYDNKNHLIGFEQNEKKFFILTDQMGSPLFIYDDNGLLIQEKFYGLYGRSLIEKNYQEKKFFPFGYAGLLIDEDLNCAFEKTNGKLFDINLGRYLVPNFPLTWMNKQTYLPTIKNPLDDMNLYKINDEIYNVNEIIFQRLSHNDILNQLQNLNYDFSNLFDSILSSSYVNNQNNIFEKDSFLYTSFFSYFNDYYSISYPNQFTYSIAHVQNENDFWINRTLSRKNSSNQIEFFSFTSYDEVFSRLFNQSYIIPYRKQNDIYFLQNLTHFQQLKSYLNQPLLRQFKINIRYQTTKDNLIDMDLIISNTTIFHIKFGSTYDEEYQRLIEYNLSQMITNVWQYERTYLMENARLYYLYTWSQNEIDELISNGYLTNYTIVYRYDPLIYPEIIDDPTNFMFKMKT</sequence>
<keyword evidence="10 12" id="KW-1015">Disulfide bond</keyword>
<dbReference type="Gene3D" id="2.180.10.10">
    <property type="entry name" value="RHS repeat-associated core"/>
    <property type="match status" value="1"/>
</dbReference>
<evidence type="ECO:0000256" key="5">
    <source>
        <dbReference type="ARBA" id="ARBA00022536"/>
    </source>
</evidence>
<dbReference type="PROSITE" id="PS01186">
    <property type="entry name" value="EGF_2"/>
    <property type="match status" value="3"/>
</dbReference>
<feature type="region of interest" description="Disordered" evidence="13">
    <location>
        <begin position="237"/>
        <end position="256"/>
    </location>
</feature>
<dbReference type="InterPro" id="IPR057627">
    <property type="entry name" value="FN-plug_TEN1-4"/>
</dbReference>
<dbReference type="GO" id="GO:0008045">
    <property type="term" value="P:motor neuron axon guidance"/>
    <property type="evidence" value="ECO:0007669"/>
    <property type="project" value="TreeGrafter"/>
</dbReference>
<dbReference type="PANTHER" id="PTHR11219">
    <property type="entry name" value="TENEURIN AND N-ACETYLGLUCOSAMINE-1-PHOSPHODIESTER ALPHA-N-ACETYLGLUCOSAMINIDASE"/>
    <property type="match status" value="1"/>
</dbReference>
<dbReference type="Proteomes" id="UP000663832">
    <property type="component" value="Unassembled WGS sequence"/>
</dbReference>
<evidence type="ECO:0000256" key="6">
    <source>
        <dbReference type="ARBA" id="ARBA00022692"/>
    </source>
</evidence>
<proteinExistence type="inferred from homology"/>
<feature type="region of interest" description="Disordered" evidence="13">
    <location>
        <begin position="130"/>
        <end position="200"/>
    </location>
</feature>
<comment type="subcellular location">
    <subcellularLocation>
        <location evidence="2">Cell membrane</location>
    </subcellularLocation>
    <subcellularLocation>
        <location evidence="1">Membrane</location>
        <topology evidence="1">Single-pass membrane protein</topology>
    </subcellularLocation>
</comment>
<feature type="compositionally biased region" description="Polar residues" evidence="13">
    <location>
        <begin position="142"/>
        <end position="158"/>
    </location>
</feature>
<dbReference type="Gene3D" id="2.10.25.10">
    <property type="entry name" value="Laminin"/>
    <property type="match status" value="6"/>
</dbReference>
<dbReference type="Gene3D" id="2.120.10.30">
    <property type="entry name" value="TolB, C-terminal domain"/>
    <property type="match status" value="1"/>
</dbReference>
<dbReference type="EMBL" id="CAJNOM010000058">
    <property type="protein sequence ID" value="CAF0944953.1"/>
    <property type="molecule type" value="Genomic_DNA"/>
</dbReference>
<keyword evidence="5 12" id="KW-0245">EGF-like domain</keyword>
<dbReference type="SUPFAM" id="SSF49464">
    <property type="entry name" value="Carboxypeptidase regulatory domain-like"/>
    <property type="match status" value="1"/>
</dbReference>
<dbReference type="OrthoDB" id="442731at2759"/>
<evidence type="ECO:0000256" key="1">
    <source>
        <dbReference type="ARBA" id="ARBA00004167"/>
    </source>
</evidence>
<dbReference type="InterPro" id="IPR028916">
    <property type="entry name" value="Tox-GHH_dom"/>
</dbReference>
<dbReference type="Gene3D" id="2.60.120.260">
    <property type="entry name" value="Galactose-binding domain-like"/>
    <property type="match status" value="1"/>
</dbReference>
<keyword evidence="17" id="KW-1185">Reference proteome</keyword>
<evidence type="ECO:0000259" key="15">
    <source>
        <dbReference type="PROSITE" id="PS50026"/>
    </source>
</evidence>
<feature type="domain" description="EGF-like" evidence="15">
    <location>
        <begin position="623"/>
        <end position="654"/>
    </location>
</feature>
<dbReference type="InterPro" id="IPR011042">
    <property type="entry name" value="6-blade_b-propeller_TolB-like"/>
</dbReference>
<feature type="region of interest" description="Disordered" evidence="13">
    <location>
        <begin position="38"/>
        <end position="57"/>
    </location>
</feature>
<comment type="similarity">
    <text evidence="3">Belongs to the tenascin family. Teneurin subfamily.</text>
</comment>
<evidence type="ECO:0000256" key="14">
    <source>
        <dbReference type="SAM" id="Phobius"/>
    </source>
</evidence>
<dbReference type="PROSITE" id="PS50026">
    <property type="entry name" value="EGF_3"/>
    <property type="match status" value="3"/>
</dbReference>
<dbReference type="InterPro" id="IPR008969">
    <property type="entry name" value="CarboxyPept-like_regulatory"/>
</dbReference>
<feature type="disulfide bond" evidence="12">
    <location>
        <begin position="728"/>
        <end position="737"/>
    </location>
</feature>
<dbReference type="Pfam" id="PF25023">
    <property type="entry name" value="TEN_YD-shell"/>
    <property type="match status" value="1"/>
</dbReference>
<dbReference type="InterPro" id="IPR000742">
    <property type="entry name" value="EGF"/>
</dbReference>
<keyword evidence="6 14" id="KW-0812">Transmembrane</keyword>
<reference evidence="16" key="1">
    <citation type="submission" date="2021-02" db="EMBL/GenBank/DDBJ databases">
        <authorList>
            <person name="Nowell W R."/>
        </authorList>
    </citation>
    <scope>NUCLEOTIDE SEQUENCE</scope>
</reference>
<evidence type="ECO:0000256" key="12">
    <source>
        <dbReference type="PROSITE-ProRule" id="PRU00076"/>
    </source>
</evidence>
<dbReference type="InterPro" id="IPR057629">
    <property type="entry name" value="Teneurin1-4_GBD"/>
</dbReference>
<feature type="disulfide bond" evidence="12">
    <location>
        <begin position="644"/>
        <end position="653"/>
    </location>
</feature>
<dbReference type="Pfam" id="PF25024">
    <property type="entry name" value="EGF_TEN"/>
    <property type="match status" value="1"/>
</dbReference>
<feature type="disulfide bond" evidence="12">
    <location>
        <begin position="811"/>
        <end position="821"/>
    </location>
</feature>
<evidence type="ECO:0000256" key="4">
    <source>
        <dbReference type="ARBA" id="ARBA00022475"/>
    </source>
</evidence>
<evidence type="ECO:0000256" key="3">
    <source>
        <dbReference type="ARBA" id="ARBA00009385"/>
    </source>
</evidence>
<evidence type="ECO:0000256" key="11">
    <source>
        <dbReference type="ARBA" id="ARBA00023180"/>
    </source>
</evidence>
<dbReference type="PANTHER" id="PTHR11219:SF69">
    <property type="entry name" value="TENEURIN-A"/>
    <property type="match status" value="1"/>
</dbReference>
<feature type="disulfide bond" evidence="12">
    <location>
        <begin position="831"/>
        <end position="840"/>
    </location>
</feature>
<dbReference type="SMART" id="SM00181">
    <property type="entry name" value="EGF"/>
    <property type="match status" value="8"/>
</dbReference>
<dbReference type="PROSITE" id="PS00022">
    <property type="entry name" value="EGF_1"/>
    <property type="match status" value="5"/>
</dbReference>
<dbReference type="Pfam" id="PF25020">
    <property type="entry name" value="TTR_TEN1-4"/>
    <property type="match status" value="1"/>
</dbReference>
<evidence type="ECO:0000256" key="2">
    <source>
        <dbReference type="ARBA" id="ARBA00004236"/>
    </source>
</evidence>
<evidence type="ECO:0000256" key="9">
    <source>
        <dbReference type="ARBA" id="ARBA00023136"/>
    </source>
</evidence>
<keyword evidence="7" id="KW-0677">Repeat</keyword>
<dbReference type="GO" id="GO:0005886">
    <property type="term" value="C:plasma membrane"/>
    <property type="evidence" value="ECO:0007669"/>
    <property type="project" value="UniProtKB-SubCell"/>
</dbReference>
<evidence type="ECO:0000256" key="7">
    <source>
        <dbReference type="ARBA" id="ARBA00022737"/>
    </source>
</evidence>
<dbReference type="Pfam" id="PF15636">
    <property type="entry name" value="Tox-GHH"/>
    <property type="match status" value="1"/>
</dbReference>
<evidence type="ECO:0000313" key="17">
    <source>
        <dbReference type="Proteomes" id="UP000663832"/>
    </source>
</evidence>
<feature type="domain" description="EGF-like" evidence="15">
    <location>
        <begin position="807"/>
        <end position="841"/>
    </location>
</feature>
<dbReference type="Pfam" id="PF25021">
    <property type="entry name" value="TEN_NHL"/>
    <property type="match status" value="1"/>
</dbReference>
<dbReference type="FunFam" id="2.10.25.10:FF:000001">
    <property type="entry name" value="Tenascin C"/>
    <property type="match status" value="1"/>
</dbReference>
<accession>A0A814CT38</accession>
<dbReference type="InterPro" id="IPR051216">
    <property type="entry name" value="Teneurin"/>
</dbReference>
<comment type="caution">
    <text evidence="16">The sequence shown here is derived from an EMBL/GenBank/DDBJ whole genome shotgun (WGS) entry which is preliminary data.</text>
</comment>
<keyword evidence="9 14" id="KW-0472">Membrane</keyword>
<keyword evidence="8 14" id="KW-1133">Transmembrane helix</keyword>
<feature type="transmembrane region" description="Helical" evidence="14">
    <location>
        <begin position="435"/>
        <end position="460"/>
    </location>
</feature>
<keyword evidence="4" id="KW-1003">Cell membrane</keyword>
<dbReference type="Pfam" id="PF24329">
    <property type="entry name" value="FN-plug_TEN1-4"/>
    <property type="match status" value="1"/>
</dbReference>
<evidence type="ECO:0000256" key="8">
    <source>
        <dbReference type="ARBA" id="ARBA00022989"/>
    </source>
</evidence>
<gene>
    <name evidence="16" type="ORF">QVE165_LOCUS11878</name>
</gene>
<feature type="domain" description="EGF-like" evidence="15">
    <location>
        <begin position="706"/>
        <end position="738"/>
    </location>
</feature>
<name>A0A814CT38_9BILA</name>
<evidence type="ECO:0000256" key="10">
    <source>
        <dbReference type="ARBA" id="ARBA00023157"/>
    </source>
</evidence>
<dbReference type="InterPro" id="IPR056823">
    <property type="entry name" value="TEN-like_YD-shell"/>
</dbReference>
<feature type="compositionally biased region" description="Pro residues" evidence="13">
    <location>
        <begin position="178"/>
        <end position="199"/>
    </location>
</feature>